<feature type="transmembrane region" description="Helical" evidence="1">
    <location>
        <begin position="25"/>
        <end position="49"/>
    </location>
</feature>
<dbReference type="Proteomes" id="UP000034932">
    <property type="component" value="Unassembled WGS sequence"/>
</dbReference>
<reference evidence="2 3" key="1">
    <citation type="journal article" date="2015" name="Nature">
        <title>rRNA introns, odd ribosomes, and small enigmatic genomes across a large radiation of phyla.</title>
        <authorList>
            <person name="Brown C.T."/>
            <person name="Hug L.A."/>
            <person name="Thomas B.C."/>
            <person name="Sharon I."/>
            <person name="Castelle C.J."/>
            <person name="Singh A."/>
            <person name="Wilkins M.J."/>
            <person name="Williams K.H."/>
            <person name="Banfield J.F."/>
        </authorList>
    </citation>
    <scope>NUCLEOTIDE SEQUENCE [LARGE SCALE GENOMIC DNA]</scope>
</reference>
<keyword evidence="1" id="KW-0812">Transmembrane</keyword>
<organism evidence="2 3">
    <name type="scientific">Candidatus Woesebacteria bacterium GW2011_GWB1_39_10b</name>
    <dbReference type="NCBI Taxonomy" id="1618573"/>
    <lineage>
        <taxon>Bacteria</taxon>
        <taxon>Candidatus Woeseibacteriota</taxon>
    </lineage>
</organism>
<accession>A0A0G0P7P5</accession>
<evidence type="ECO:0000313" key="3">
    <source>
        <dbReference type="Proteomes" id="UP000034932"/>
    </source>
</evidence>
<comment type="caution">
    <text evidence="2">The sequence shown here is derived from an EMBL/GenBank/DDBJ whole genome shotgun (WGS) entry which is preliminary data.</text>
</comment>
<evidence type="ECO:0000313" key="2">
    <source>
        <dbReference type="EMBL" id="KKQ94119.1"/>
    </source>
</evidence>
<dbReference type="AlphaFoldDB" id="A0A0G0P7P5"/>
<dbReference type="EMBL" id="LBVW01000004">
    <property type="protein sequence ID" value="KKQ94119.1"/>
    <property type="molecule type" value="Genomic_DNA"/>
</dbReference>
<gene>
    <name evidence="2" type="ORF">UT19_C0004G0080</name>
</gene>
<keyword evidence="1" id="KW-0472">Membrane</keyword>
<proteinExistence type="predicted"/>
<dbReference type="STRING" id="1618573.UT19_C0004G0080"/>
<sequence>MDLLKILNKSFGTYNVRGIYIEPTYWMAGVIVLLIFLLLFTIARVRWLYVHWNLGKSAYSMLFWGFLLALILEGFLWIGGKSFLTVVLGWKNAPKPISTALDVGRGRLVDVLGETEEIPESLANESPTYQSIISDYENLSSEDKEAVKSFICAP</sequence>
<evidence type="ECO:0000256" key="1">
    <source>
        <dbReference type="SAM" id="Phobius"/>
    </source>
</evidence>
<protein>
    <submittedName>
        <fullName evidence="2">Uncharacterized protein</fullName>
    </submittedName>
</protein>
<feature type="transmembrane region" description="Helical" evidence="1">
    <location>
        <begin position="61"/>
        <end position="80"/>
    </location>
</feature>
<keyword evidence="1" id="KW-1133">Transmembrane helix</keyword>
<name>A0A0G0P7P5_9BACT</name>